<sequence length="159" mass="16926">MSTLAAVSIWGSRVAVELANRALDESAGRSAEPGSVANVLRYLREARLCGEQADELRFDDVAAFGRWLDGQPEHQARIGLVEVFSGTVGDLAGVRGGDIVIVDPPPGGGSPVIGVAGYDGRLYNRGVVDVTVRQATVRVYRYLNRAETGQSASGSVRRR</sequence>
<keyword evidence="2" id="KW-1185">Reference proteome</keyword>
<name>A0A2T0LX05_9PSEU</name>
<protein>
    <submittedName>
        <fullName evidence="1">Uncharacterized protein</fullName>
    </submittedName>
</protein>
<dbReference type="EMBL" id="PVNH01000004">
    <property type="protein sequence ID" value="PRX48553.1"/>
    <property type="molecule type" value="Genomic_DNA"/>
</dbReference>
<gene>
    <name evidence="1" type="ORF">B0I33_104370</name>
</gene>
<proteinExistence type="predicted"/>
<evidence type="ECO:0000313" key="1">
    <source>
        <dbReference type="EMBL" id="PRX48553.1"/>
    </source>
</evidence>
<dbReference type="AlphaFoldDB" id="A0A2T0LX05"/>
<evidence type="ECO:0000313" key="2">
    <source>
        <dbReference type="Proteomes" id="UP000238362"/>
    </source>
</evidence>
<accession>A0A2T0LX05</accession>
<reference evidence="1 2" key="1">
    <citation type="submission" date="2018-03" db="EMBL/GenBank/DDBJ databases">
        <title>Genomic Encyclopedia of Type Strains, Phase III (KMG-III): the genomes of soil and plant-associated and newly described type strains.</title>
        <authorList>
            <person name="Whitman W."/>
        </authorList>
    </citation>
    <scope>NUCLEOTIDE SEQUENCE [LARGE SCALE GENOMIC DNA]</scope>
    <source>
        <strain evidence="1 2">CGMCC 4.7125</strain>
    </source>
</reference>
<organism evidence="1 2">
    <name type="scientific">Prauserella shujinwangii</name>
    <dbReference type="NCBI Taxonomy" id="1453103"/>
    <lineage>
        <taxon>Bacteria</taxon>
        <taxon>Bacillati</taxon>
        <taxon>Actinomycetota</taxon>
        <taxon>Actinomycetes</taxon>
        <taxon>Pseudonocardiales</taxon>
        <taxon>Pseudonocardiaceae</taxon>
        <taxon>Prauserella</taxon>
    </lineage>
</organism>
<comment type="caution">
    <text evidence="1">The sequence shown here is derived from an EMBL/GenBank/DDBJ whole genome shotgun (WGS) entry which is preliminary data.</text>
</comment>
<dbReference type="Proteomes" id="UP000238362">
    <property type="component" value="Unassembled WGS sequence"/>
</dbReference>